<feature type="transmembrane region" description="Helical" evidence="14">
    <location>
        <begin position="169"/>
        <end position="187"/>
    </location>
</feature>
<comment type="caution">
    <text evidence="16">The sequence shown here is derived from an EMBL/GenBank/DDBJ whole genome shotgun (WGS) entry which is preliminary data.</text>
</comment>
<comment type="cofactor">
    <cofactor evidence="1">
        <name>heme b</name>
        <dbReference type="ChEBI" id="CHEBI:60344"/>
    </cofactor>
</comment>
<feature type="transmembrane region" description="Helical" evidence="14">
    <location>
        <begin position="214"/>
        <end position="237"/>
    </location>
</feature>
<keyword evidence="9 14" id="KW-1133">Transmembrane helix</keyword>
<feature type="domain" description="Cytochrome b561 bacterial/Ni-hydrogenase" evidence="15">
    <location>
        <begin position="79"/>
        <end position="252"/>
    </location>
</feature>
<accession>A0A418WKM8</accession>
<dbReference type="PANTHER" id="PTHR30529">
    <property type="entry name" value="CYTOCHROME B561"/>
    <property type="match status" value="1"/>
</dbReference>
<dbReference type="GO" id="GO:0022904">
    <property type="term" value="P:respiratory electron transport chain"/>
    <property type="evidence" value="ECO:0007669"/>
    <property type="project" value="InterPro"/>
</dbReference>
<evidence type="ECO:0000256" key="2">
    <source>
        <dbReference type="ARBA" id="ARBA00004651"/>
    </source>
</evidence>
<evidence type="ECO:0000256" key="12">
    <source>
        <dbReference type="ARBA" id="ARBA00037975"/>
    </source>
</evidence>
<keyword evidence="10" id="KW-0408">Iron</keyword>
<keyword evidence="11 14" id="KW-0472">Membrane</keyword>
<name>A0A418WKM8_9SPHN</name>
<evidence type="ECO:0000256" key="13">
    <source>
        <dbReference type="SAM" id="MobiDB-lite"/>
    </source>
</evidence>
<gene>
    <name evidence="16" type="ORF">D3876_10240</name>
</gene>
<evidence type="ECO:0000313" key="17">
    <source>
        <dbReference type="Proteomes" id="UP000286100"/>
    </source>
</evidence>
<evidence type="ECO:0000256" key="1">
    <source>
        <dbReference type="ARBA" id="ARBA00001970"/>
    </source>
</evidence>
<dbReference type="InterPro" id="IPR052168">
    <property type="entry name" value="Cytochrome_b561_oxidase"/>
</dbReference>
<dbReference type="OrthoDB" id="1247465at2"/>
<keyword evidence="3" id="KW-0813">Transport</keyword>
<dbReference type="GO" id="GO:0005886">
    <property type="term" value="C:plasma membrane"/>
    <property type="evidence" value="ECO:0007669"/>
    <property type="project" value="UniProtKB-SubCell"/>
</dbReference>
<dbReference type="GO" id="GO:0020037">
    <property type="term" value="F:heme binding"/>
    <property type="evidence" value="ECO:0007669"/>
    <property type="project" value="TreeGrafter"/>
</dbReference>
<keyword evidence="4" id="KW-1003">Cell membrane</keyword>
<keyword evidence="8" id="KW-0249">Electron transport</keyword>
<evidence type="ECO:0000313" key="16">
    <source>
        <dbReference type="EMBL" id="RJF90596.1"/>
    </source>
</evidence>
<dbReference type="SUPFAM" id="SSF81342">
    <property type="entry name" value="Transmembrane di-heme cytochromes"/>
    <property type="match status" value="1"/>
</dbReference>
<dbReference type="GO" id="GO:0046872">
    <property type="term" value="F:metal ion binding"/>
    <property type="evidence" value="ECO:0007669"/>
    <property type="project" value="UniProtKB-KW"/>
</dbReference>
<evidence type="ECO:0000256" key="6">
    <source>
        <dbReference type="ARBA" id="ARBA00022692"/>
    </source>
</evidence>
<feature type="transmembrane region" description="Helical" evidence="14">
    <location>
        <begin position="124"/>
        <end position="142"/>
    </location>
</feature>
<dbReference type="Proteomes" id="UP000286100">
    <property type="component" value="Unassembled WGS sequence"/>
</dbReference>
<sequence length="260" mass="29227">MEREPVRAQSAQRSDAAGRDPPARLQSAADARQSADRTQSDHFLQRFCGVRAAQAAVRHQSPISILRCAMAIRNTVSSWGTAAKLLHWVMALLIIGTSLLVLHVNDSMPWFKSGPLIFITYVHWHKALGLIAFALIFARLAWRWSNPPPKIVELSPIEERAAKLAHRSLYILMVVVPLTGWISSSAFGSPTKFFGLFEIPGIIPKTKALVGPAYWTHFGLSWLLLAAVSFHVIAAFWHHDRKKDDTLRAMWFDMRRSDGR</sequence>
<dbReference type="EMBL" id="QYUM01000003">
    <property type="protein sequence ID" value="RJF90596.1"/>
    <property type="molecule type" value="Genomic_DNA"/>
</dbReference>
<feature type="region of interest" description="Disordered" evidence="13">
    <location>
        <begin position="1"/>
        <end position="38"/>
    </location>
</feature>
<evidence type="ECO:0000256" key="14">
    <source>
        <dbReference type="SAM" id="Phobius"/>
    </source>
</evidence>
<dbReference type="GO" id="GO:0009055">
    <property type="term" value="F:electron transfer activity"/>
    <property type="evidence" value="ECO:0007669"/>
    <property type="project" value="InterPro"/>
</dbReference>
<keyword evidence="6 14" id="KW-0812">Transmembrane</keyword>
<evidence type="ECO:0000256" key="5">
    <source>
        <dbReference type="ARBA" id="ARBA00022617"/>
    </source>
</evidence>
<keyword evidence="17" id="KW-1185">Reference proteome</keyword>
<evidence type="ECO:0000256" key="7">
    <source>
        <dbReference type="ARBA" id="ARBA00022723"/>
    </source>
</evidence>
<evidence type="ECO:0000259" key="15">
    <source>
        <dbReference type="Pfam" id="PF01292"/>
    </source>
</evidence>
<dbReference type="Pfam" id="PF01292">
    <property type="entry name" value="Ni_hydr_CYTB"/>
    <property type="match status" value="1"/>
</dbReference>
<evidence type="ECO:0000256" key="10">
    <source>
        <dbReference type="ARBA" id="ARBA00023004"/>
    </source>
</evidence>
<dbReference type="PANTHER" id="PTHR30529:SF7">
    <property type="entry name" value="CYTOCHROME B561 BACTERIAL_NI-HYDROGENASE DOMAIN-CONTAINING PROTEIN"/>
    <property type="match status" value="1"/>
</dbReference>
<evidence type="ECO:0000256" key="3">
    <source>
        <dbReference type="ARBA" id="ARBA00022448"/>
    </source>
</evidence>
<keyword evidence="7" id="KW-0479">Metal-binding</keyword>
<reference evidence="16 17" key="1">
    <citation type="submission" date="2018-09" db="EMBL/GenBank/DDBJ databases">
        <authorList>
            <person name="Zhu H."/>
        </authorList>
    </citation>
    <scope>NUCLEOTIDE SEQUENCE [LARGE SCALE GENOMIC DNA]</scope>
    <source>
        <strain evidence="16 17">K2R01-6</strain>
    </source>
</reference>
<dbReference type="AlphaFoldDB" id="A0A418WKM8"/>
<protein>
    <submittedName>
        <fullName evidence="16">Cytochrome b</fullName>
    </submittedName>
</protein>
<evidence type="ECO:0000256" key="11">
    <source>
        <dbReference type="ARBA" id="ARBA00023136"/>
    </source>
</evidence>
<dbReference type="InterPro" id="IPR011577">
    <property type="entry name" value="Cyt_b561_bac/Ni-Hgenase"/>
</dbReference>
<keyword evidence="5" id="KW-0349">Heme</keyword>
<feature type="transmembrane region" description="Helical" evidence="14">
    <location>
        <begin position="85"/>
        <end position="104"/>
    </location>
</feature>
<evidence type="ECO:0000256" key="8">
    <source>
        <dbReference type="ARBA" id="ARBA00022982"/>
    </source>
</evidence>
<comment type="subcellular location">
    <subcellularLocation>
        <location evidence="2">Cell membrane</location>
        <topology evidence="2">Multi-pass membrane protein</topology>
    </subcellularLocation>
</comment>
<organism evidence="16 17">
    <name type="scientific">Sphingomonas cavernae</name>
    <dbReference type="NCBI Taxonomy" id="2320861"/>
    <lineage>
        <taxon>Bacteria</taxon>
        <taxon>Pseudomonadati</taxon>
        <taxon>Pseudomonadota</taxon>
        <taxon>Alphaproteobacteria</taxon>
        <taxon>Sphingomonadales</taxon>
        <taxon>Sphingomonadaceae</taxon>
        <taxon>Sphingomonas</taxon>
    </lineage>
</organism>
<evidence type="ECO:0000256" key="9">
    <source>
        <dbReference type="ARBA" id="ARBA00022989"/>
    </source>
</evidence>
<dbReference type="InterPro" id="IPR016174">
    <property type="entry name" value="Di-haem_cyt_TM"/>
</dbReference>
<proteinExistence type="inferred from homology"/>
<comment type="similarity">
    <text evidence="12">Belongs to the cytochrome b561 family.</text>
</comment>
<evidence type="ECO:0000256" key="4">
    <source>
        <dbReference type="ARBA" id="ARBA00022475"/>
    </source>
</evidence>